<name>A0A4Q1CP88_9BACT</name>
<accession>A0A4Q1CP88</accession>
<proteinExistence type="predicted"/>
<comment type="caution">
    <text evidence="1">The sequence shown here is derived from an EMBL/GenBank/DDBJ whole genome shotgun (WGS) entry which is preliminary data.</text>
</comment>
<dbReference type="PANTHER" id="PTHR33221">
    <property type="entry name" value="WINGED HELIX-TURN-HELIX TRANSCRIPTIONAL REGULATOR, RRF2 FAMILY"/>
    <property type="match status" value="1"/>
</dbReference>
<organism evidence="1 2">
    <name type="scientific">Lacibacter luteus</name>
    <dbReference type="NCBI Taxonomy" id="2508719"/>
    <lineage>
        <taxon>Bacteria</taxon>
        <taxon>Pseudomonadati</taxon>
        <taxon>Bacteroidota</taxon>
        <taxon>Chitinophagia</taxon>
        <taxon>Chitinophagales</taxon>
        <taxon>Chitinophagaceae</taxon>
        <taxon>Lacibacter</taxon>
    </lineage>
</organism>
<sequence>MKITSSEEYGIRILIRIASANPVEGLSIPQLSEAEKLTEPHVAKICRTLRMEGFINSTPGYKGGYVLAKPSDTIVINDVLKALGGTLFDQQFCDAHTGIGRLCTNSVDCSTRSLWKMIQYTLDNLLNKLTLKDLMVKEKEVELKLEAILQRNVEALLK</sequence>
<evidence type="ECO:0000313" key="2">
    <source>
        <dbReference type="Proteomes" id="UP000290204"/>
    </source>
</evidence>
<dbReference type="Pfam" id="PF02082">
    <property type="entry name" value="Rrf2"/>
    <property type="match status" value="1"/>
</dbReference>
<dbReference type="PANTHER" id="PTHR33221:SF15">
    <property type="entry name" value="HTH-TYPE TRANSCRIPTIONAL REGULATOR YWGB-RELATED"/>
    <property type="match status" value="1"/>
</dbReference>
<evidence type="ECO:0000313" key="1">
    <source>
        <dbReference type="EMBL" id="RXK62684.1"/>
    </source>
</evidence>
<dbReference type="InterPro" id="IPR036390">
    <property type="entry name" value="WH_DNA-bd_sf"/>
</dbReference>
<reference evidence="1 2" key="1">
    <citation type="submission" date="2019-01" db="EMBL/GenBank/DDBJ databases">
        <title>Lacibacter sp. strain TTM-7.</title>
        <authorList>
            <person name="Chen W.-M."/>
        </authorList>
    </citation>
    <scope>NUCLEOTIDE SEQUENCE [LARGE SCALE GENOMIC DNA]</scope>
    <source>
        <strain evidence="1 2">TTM-7</strain>
    </source>
</reference>
<dbReference type="GO" id="GO:0003700">
    <property type="term" value="F:DNA-binding transcription factor activity"/>
    <property type="evidence" value="ECO:0007669"/>
    <property type="project" value="TreeGrafter"/>
</dbReference>
<dbReference type="InterPro" id="IPR000944">
    <property type="entry name" value="Tscrpt_reg_Rrf2"/>
</dbReference>
<keyword evidence="2" id="KW-1185">Reference proteome</keyword>
<dbReference type="RefSeq" id="WP_129130055.1">
    <property type="nucleotide sequence ID" value="NZ_SDHW01000001.1"/>
</dbReference>
<dbReference type="EMBL" id="SDHW01000001">
    <property type="protein sequence ID" value="RXK62684.1"/>
    <property type="molecule type" value="Genomic_DNA"/>
</dbReference>
<dbReference type="InterPro" id="IPR036388">
    <property type="entry name" value="WH-like_DNA-bd_sf"/>
</dbReference>
<dbReference type="SUPFAM" id="SSF46785">
    <property type="entry name" value="Winged helix' DNA-binding domain"/>
    <property type="match status" value="1"/>
</dbReference>
<dbReference type="Gene3D" id="1.10.10.10">
    <property type="entry name" value="Winged helix-like DNA-binding domain superfamily/Winged helix DNA-binding domain"/>
    <property type="match status" value="1"/>
</dbReference>
<dbReference type="NCBIfam" id="TIGR00738">
    <property type="entry name" value="rrf2_super"/>
    <property type="match status" value="1"/>
</dbReference>
<dbReference type="PROSITE" id="PS51197">
    <property type="entry name" value="HTH_RRF2_2"/>
    <property type="match status" value="1"/>
</dbReference>
<dbReference type="Proteomes" id="UP000290204">
    <property type="component" value="Unassembled WGS sequence"/>
</dbReference>
<dbReference type="AlphaFoldDB" id="A0A4Q1CP88"/>
<dbReference type="GO" id="GO:0005829">
    <property type="term" value="C:cytosol"/>
    <property type="evidence" value="ECO:0007669"/>
    <property type="project" value="TreeGrafter"/>
</dbReference>
<gene>
    <name evidence="1" type="ORF">ESA94_06715</name>
</gene>
<dbReference type="OrthoDB" id="9808360at2"/>
<protein>
    <submittedName>
        <fullName evidence="1">Rrf2 family transcriptional regulator</fullName>
    </submittedName>
</protein>